<dbReference type="GO" id="GO:0019843">
    <property type="term" value="F:rRNA binding"/>
    <property type="evidence" value="ECO:0007669"/>
    <property type="project" value="UniProtKB-KW"/>
</dbReference>
<keyword evidence="5 7" id="KW-0687">Ribonucleoprotein</keyword>
<dbReference type="InterPro" id="IPR047867">
    <property type="entry name" value="Ribosomal_uL22_bac/org-type"/>
</dbReference>
<dbReference type="SUPFAM" id="SSF54843">
    <property type="entry name" value="Ribosomal protein L22"/>
    <property type="match status" value="1"/>
</dbReference>
<dbReference type="GO" id="GO:0022625">
    <property type="term" value="C:cytosolic large ribosomal subunit"/>
    <property type="evidence" value="ECO:0007669"/>
    <property type="project" value="TreeGrafter"/>
</dbReference>
<dbReference type="Gene3D" id="3.90.470.10">
    <property type="entry name" value="Ribosomal protein L22/L17"/>
    <property type="match status" value="1"/>
</dbReference>
<feature type="region of interest" description="Disordered" evidence="8">
    <location>
        <begin position="421"/>
        <end position="454"/>
    </location>
</feature>
<dbReference type="InterPro" id="IPR001063">
    <property type="entry name" value="Ribosomal_uL22"/>
</dbReference>
<evidence type="ECO:0000256" key="5">
    <source>
        <dbReference type="ARBA" id="ARBA00023274"/>
    </source>
</evidence>
<feature type="region of interest" description="Disordered" evidence="8">
    <location>
        <begin position="82"/>
        <end position="192"/>
    </location>
</feature>
<comment type="similarity">
    <text evidence="1 7">Belongs to the universal ribosomal protein uL22 family.</text>
</comment>
<dbReference type="EMBL" id="AHZP02001963">
    <property type="protein sequence ID" value="KYK65467.1"/>
    <property type="molecule type" value="Genomic_DNA"/>
</dbReference>
<keyword evidence="4 7" id="KW-0689">Ribosomal protein</keyword>
<feature type="compositionally biased region" description="Low complexity" evidence="8">
    <location>
        <begin position="421"/>
        <end position="430"/>
    </location>
</feature>
<dbReference type="InterPro" id="IPR018260">
    <property type="entry name" value="Ribosomal_uL22_CS"/>
</dbReference>
<dbReference type="PANTHER" id="PTHR13501:SF8">
    <property type="entry name" value="LARGE RIBOSOMAL SUBUNIT PROTEIN UL22M"/>
    <property type="match status" value="1"/>
</dbReference>
<evidence type="ECO:0000256" key="3">
    <source>
        <dbReference type="ARBA" id="ARBA00022884"/>
    </source>
</evidence>
<dbReference type="GO" id="GO:0006412">
    <property type="term" value="P:translation"/>
    <property type="evidence" value="ECO:0007669"/>
    <property type="project" value="InterPro"/>
</dbReference>
<dbReference type="OrthoDB" id="1840754at2759"/>
<evidence type="ECO:0000256" key="9">
    <source>
        <dbReference type="SAM" id="SignalP"/>
    </source>
</evidence>
<evidence type="ECO:0000256" key="2">
    <source>
        <dbReference type="ARBA" id="ARBA00022730"/>
    </source>
</evidence>
<keyword evidence="9" id="KW-0732">Signal</keyword>
<name>A0A151H7X0_TOXGO</name>
<evidence type="ECO:0000256" key="6">
    <source>
        <dbReference type="ARBA" id="ARBA00035285"/>
    </source>
</evidence>
<feature type="compositionally biased region" description="Basic and acidic residues" evidence="8">
    <location>
        <begin position="142"/>
        <end position="151"/>
    </location>
</feature>
<feature type="chain" id="PRO_5007581382" description="Large ribosomal subunit protein uL22c" evidence="9">
    <location>
        <begin position="34"/>
        <end position="601"/>
    </location>
</feature>
<dbReference type="PANTHER" id="PTHR13501">
    <property type="entry name" value="CHLOROPLAST 50S RIBOSOMAL PROTEIN L22-RELATED"/>
    <property type="match status" value="1"/>
</dbReference>
<evidence type="ECO:0000256" key="1">
    <source>
        <dbReference type="ARBA" id="ARBA00009451"/>
    </source>
</evidence>
<evidence type="ECO:0000313" key="10">
    <source>
        <dbReference type="EMBL" id="KYK65467.1"/>
    </source>
</evidence>
<gene>
    <name evidence="10" type="ORF">TGPRC2_313550</name>
</gene>
<dbReference type="VEuPathDB" id="ToxoDB:TGPRC2_313550"/>
<evidence type="ECO:0000256" key="4">
    <source>
        <dbReference type="ARBA" id="ARBA00022980"/>
    </source>
</evidence>
<dbReference type="PROSITE" id="PS00464">
    <property type="entry name" value="RIBOSOMAL_L22"/>
    <property type="match status" value="1"/>
</dbReference>
<sequence length="601" mass="64389">MAGFVSEAPKQLLLQLVLLLALLPPQPLRLAGGLSLPAPISSLRRFSRTPWRRHGEVSAALLGSSVSCLAARAGAAPLQDFSWSKQRRKEDQKGDRARGATGARGREREERSASLSGISPPVREGNSGGLSLSAADGNMLWRGEHRREQQGRNRRRRKGRFSERKAISSPFRPWQWPPSWGIGEGDEADPRRRPALPRAMALRDEAAFLSCGCTPCYRRPCISTLCRAAFSPCSLSPLSSLLKPSASSLPRSTSQSLPSSVVSDFSLSRPLPRSSSPLPSIRQGALSPCGVLEGVSSCSKTLRSPSSPCRRPSDASSVSPRLRLHASPASLSFALSSLPFCLSSTVSLRLPLPLCSSGSCSSLSPSSSSPPFLAPSNSPFLSSSSSPSSPSSSSPSSSSARSVSSFSSDSPRCASFPSSSFSASSSTSSRLNATHQDLPGLAPPASDRASSPATAEPAFLSVEVDNFEPSPEYRPPRLPLPMQTVQPHASALRLARAEARFQRLSPIKTRRVLAEIKGMSLGRALAHLATSPRRPAFQVFKTIQSALANAIHAYGAQTLQPRIQSITAQNGPVMKRPFFRARGRMDIRRRPTTHIRVVLQV</sequence>
<evidence type="ECO:0000313" key="11">
    <source>
        <dbReference type="Proteomes" id="UP000075225"/>
    </source>
</evidence>
<dbReference type="InterPro" id="IPR036394">
    <property type="entry name" value="Ribosomal_uL22_sf"/>
</dbReference>
<keyword evidence="3" id="KW-0694">RNA-binding</keyword>
<dbReference type="Proteomes" id="UP000075225">
    <property type="component" value="Unassembled WGS sequence"/>
</dbReference>
<evidence type="ECO:0000256" key="8">
    <source>
        <dbReference type="SAM" id="MobiDB-lite"/>
    </source>
</evidence>
<feature type="compositionally biased region" description="Basic and acidic residues" evidence="8">
    <location>
        <begin position="88"/>
        <end position="112"/>
    </location>
</feature>
<keyword evidence="2" id="KW-0699">rRNA-binding</keyword>
<dbReference type="CDD" id="cd00336">
    <property type="entry name" value="Ribosomal_L22"/>
    <property type="match status" value="1"/>
</dbReference>
<organism evidence="10 11">
    <name type="scientific">Toxoplasma gondii TgCatPRC2</name>
    <dbReference type="NCBI Taxonomy" id="1130821"/>
    <lineage>
        <taxon>Eukaryota</taxon>
        <taxon>Sar</taxon>
        <taxon>Alveolata</taxon>
        <taxon>Apicomplexa</taxon>
        <taxon>Conoidasida</taxon>
        <taxon>Coccidia</taxon>
        <taxon>Eucoccidiorida</taxon>
        <taxon>Eimeriorina</taxon>
        <taxon>Sarcocystidae</taxon>
        <taxon>Toxoplasma</taxon>
    </lineage>
</organism>
<comment type="caution">
    <text evidence="10">The sequence shown here is derived from an EMBL/GenBank/DDBJ whole genome shotgun (WGS) entry which is preliminary data.</text>
</comment>
<dbReference type="NCBIfam" id="TIGR01044">
    <property type="entry name" value="rplV_bact"/>
    <property type="match status" value="1"/>
</dbReference>
<feature type="region of interest" description="Disordered" evidence="8">
    <location>
        <begin position="379"/>
        <end position="402"/>
    </location>
</feature>
<dbReference type="InterPro" id="IPR005727">
    <property type="entry name" value="Ribosomal_uL22_bac/chlpt-type"/>
</dbReference>
<feature type="compositionally biased region" description="Low complexity" evidence="8">
    <location>
        <begin position="443"/>
        <end position="454"/>
    </location>
</feature>
<feature type="region of interest" description="Disordered" evidence="8">
    <location>
        <begin position="247"/>
        <end position="279"/>
    </location>
</feature>
<protein>
    <recommendedName>
        <fullName evidence="6">Large ribosomal subunit protein uL22c</fullName>
    </recommendedName>
</protein>
<evidence type="ECO:0000256" key="7">
    <source>
        <dbReference type="RuleBase" id="RU004005"/>
    </source>
</evidence>
<proteinExistence type="inferred from homology"/>
<accession>A0A151H7X0</accession>
<dbReference type="AlphaFoldDB" id="A0A151H7X0"/>
<dbReference type="Pfam" id="PF00237">
    <property type="entry name" value="Ribosomal_L22"/>
    <property type="match status" value="1"/>
</dbReference>
<dbReference type="GO" id="GO:0003735">
    <property type="term" value="F:structural constituent of ribosome"/>
    <property type="evidence" value="ECO:0007669"/>
    <property type="project" value="InterPro"/>
</dbReference>
<feature type="signal peptide" evidence="9">
    <location>
        <begin position="1"/>
        <end position="33"/>
    </location>
</feature>
<reference evidence="11" key="1">
    <citation type="submission" date="2016-03" db="EMBL/GenBank/DDBJ databases">
        <authorList>
            <person name="Sibley D."/>
            <person name="Venepally P."/>
            <person name="Karamycheva S."/>
            <person name="Hadjithomas M."/>
            <person name="Khan A."/>
            <person name="Brunk B."/>
            <person name="Roos D."/>
            <person name="Caler E."/>
            <person name="Lorenzi H."/>
        </authorList>
    </citation>
    <scope>NUCLEOTIDE SEQUENCE [LARGE SCALE GENOMIC DNA]</scope>
    <source>
        <strain evidence="11">TgCatPRC2</strain>
    </source>
</reference>